<evidence type="ECO:0000256" key="2">
    <source>
        <dbReference type="SAM" id="Phobius"/>
    </source>
</evidence>
<keyword evidence="2" id="KW-1133">Transmembrane helix</keyword>
<evidence type="ECO:0008006" key="7">
    <source>
        <dbReference type="Google" id="ProtNLM"/>
    </source>
</evidence>
<keyword evidence="2" id="KW-0812">Transmembrane</keyword>
<evidence type="ECO:0000313" key="3">
    <source>
        <dbReference type="EMBL" id="ASB39463.1"/>
    </source>
</evidence>
<feature type="compositionally biased region" description="Pro residues" evidence="1">
    <location>
        <begin position="26"/>
        <end position="38"/>
    </location>
</feature>
<feature type="compositionally biased region" description="Low complexity" evidence="1">
    <location>
        <begin position="12"/>
        <end position="25"/>
    </location>
</feature>
<dbReference type="Proteomes" id="UP000196710">
    <property type="component" value="Chromosome"/>
</dbReference>
<dbReference type="Proteomes" id="UP000596035">
    <property type="component" value="Chromosome"/>
</dbReference>
<evidence type="ECO:0000313" key="6">
    <source>
        <dbReference type="Proteomes" id="UP000596035"/>
    </source>
</evidence>
<evidence type="ECO:0000313" key="4">
    <source>
        <dbReference type="EMBL" id="QQR28753.1"/>
    </source>
</evidence>
<gene>
    <name evidence="3" type="ORF">ADH66_01615</name>
    <name evidence="4" type="ORF">I5Q82_11640</name>
</gene>
<keyword evidence="2" id="KW-0472">Membrane</keyword>
<protein>
    <recommendedName>
        <fullName evidence="7">DUF4190 domain-containing protein</fullName>
    </recommendedName>
</protein>
<proteinExistence type="predicted"/>
<reference evidence="3" key="1">
    <citation type="journal article" date="2017" name="Genome Announc.">
        <title>High-Quality Whole-Genome Sequences of the Oligo-Mouse-Microbiota Bacterial Community.</title>
        <authorList>
            <person name="Garzetti D."/>
            <person name="Brugiroux S."/>
            <person name="Bunk B."/>
            <person name="Pukall R."/>
            <person name="McCoy K.D."/>
            <person name="Macpherson A.J."/>
            <person name="Stecher B."/>
        </authorList>
    </citation>
    <scope>NUCLEOTIDE SEQUENCE</scope>
    <source>
        <strain evidence="3">KB18</strain>
    </source>
</reference>
<dbReference type="RefSeq" id="WP_066536564.1">
    <property type="nucleotide sequence ID" value="NZ_CAPVCI010000002.1"/>
</dbReference>
<evidence type="ECO:0000256" key="1">
    <source>
        <dbReference type="SAM" id="MobiDB-lite"/>
    </source>
</evidence>
<dbReference type="KEGG" id="amur:ADH66_01615"/>
<reference evidence="4 6" key="3">
    <citation type="submission" date="2020-11" db="EMBL/GenBank/DDBJ databases">
        <title>Closed and high quality bacterial genomes of the OMM12 community.</title>
        <authorList>
            <person name="Marbouty M."/>
            <person name="Lamy-Besnier Q."/>
            <person name="Debarbieux L."/>
            <person name="Koszul R."/>
        </authorList>
    </citation>
    <scope>NUCLEOTIDE SEQUENCE [LARGE SCALE GENOMIC DNA]</scope>
    <source>
        <strain evidence="4 6">KB18</strain>
    </source>
</reference>
<feature type="transmembrane region" description="Helical" evidence="2">
    <location>
        <begin position="90"/>
        <end position="111"/>
    </location>
</feature>
<accession>A0A1Z2XM07</accession>
<organism evidence="4 6">
    <name type="scientific">Acutalibacter muris</name>
    <dbReference type="NCBI Taxonomy" id="1796620"/>
    <lineage>
        <taxon>Bacteria</taxon>
        <taxon>Bacillati</taxon>
        <taxon>Bacillota</taxon>
        <taxon>Clostridia</taxon>
        <taxon>Eubacteriales</taxon>
        <taxon>Acutalibacteraceae</taxon>
        <taxon>Acutalibacter</taxon>
    </lineage>
</organism>
<name>A0A1Z2XM07_9FIRM</name>
<feature type="region of interest" description="Disordered" evidence="1">
    <location>
        <begin position="1"/>
        <end position="38"/>
    </location>
</feature>
<dbReference type="EMBL" id="CP021422">
    <property type="protein sequence ID" value="ASB39463.1"/>
    <property type="molecule type" value="Genomic_DNA"/>
</dbReference>
<dbReference type="EMBL" id="CP065321">
    <property type="protein sequence ID" value="QQR28753.1"/>
    <property type="molecule type" value="Genomic_DNA"/>
</dbReference>
<reference evidence="5" key="2">
    <citation type="submission" date="2017-05" db="EMBL/GenBank/DDBJ databases">
        <title>Improved OligoMM genomes.</title>
        <authorList>
            <person name="Garzetti D."/>
        </authorList>
    </citation>
    <scope>NUCLEOTIDE SEQUENCE [LARGE SCALE GENOMIC DNA]</scope>
    <source>
        <strain evidence="5">KB18</strain>
    </source>
</reference>
<keyword evidence="5" id="KW-1185">Reference proteome</keyword>
<sequence length="126" mass="13918">MNTYPNGGPDRQPVQAQPPQFQPYQPGTPPRPMLPPPQYPRPQRSFCWRDVFTVLGFVSSVVGYFFASVLLLPLGFIASIVGFRSDRNRGLAVAGIVISAIGVLMKVMLILSEAALLPDWFTNGIW</sequence>
<dbReference type="AlphaFoldDB" id="A0A1Z2XM07"/>
<feature type="transmembrane region" description="Helical" evidence="2">
    <location>
        <begin position="61"/>
        <end position="83"/>
    </location>
</feature>
<evidence type="ECO:0000313" key="5">
    <source>
        <dbReference type="Proteomes" id="UP000196710"/>
    </source>
</evidence>